<dbReference type="HOGENOM" id="CLU_548978_0_0_1"/>
<sequence length="497" mass="59508">MSANLWNKIHKINEFKSQLSKAISDVDRLKELAKWENDKLENQINAETLRRYRKAKSEEAEELSKKKEHLKTVLMNDERAILKECKTAGEEKAERLKSMRAQAELLEKQKKEADEKIALEKYDQRLREECAELRQELSKRRANEIAHDLLIQIEMKQKQNLLEKRQNDYLDKFVLTHSKDMSNEADAQMIVEGKKRIANFLKEQIERKEQEKLVEKVEKMKQANALEELNKQLMQEKEDEATKKKQRFSKIKLDLDKCLQEKLLRKSEERNQEAQCNNLLTLLNQQVDKERSGKQRDKVTLKKEALQYLEHVRDSKEAEKNFEKEMSRSIDECIAKQQNLDHHKKMQFLIARENLKNDVNEVCRRQIMEKRKKHDEENLERIEEGKQLKKIIERMKLDSKHELHLRRQNILTYRNGLERQIADQRIRYQQLIADNERELEKNKKTEEQLTELVHNIVYSNETDYNRHPWQKLLATGHRPIPVWDGELQISKFASARF</sequence>
<accession>G4VR61</accession>
<reference evidence="6" key="2">
    <citation type="submission" date="2018-12" db="UniProtKB">
        <authorList>
            <consortium name="WormBaseParasite"/>
        </authorList>
    </citation>
    <scope>IDENTIFICATION</scope>
    <source>
        <strain evidence="6">Puerto Rican</strain>
    </source>
</reference>
<dbReference type="PANTHER" id="PTHR31183:SF1">
    <property type="entry name" value="CILIA- AND FLAGELLA-ASSOCIATED PROTEIN 53"/>
    <property type="match status" value="1"/>
</dbReference>
<feature type="coiled-coil region" evidence="4">
    <location>
        <begin position="12"/>
        <end position="143"/>
    </location>
</feature>
<dbReference type="Proteomes" id="UP000008854">
    <property type="component" value="Unassembled WGS sequence"/>
</dbReference>
<dbReference type="CTD" id="8352771"/>
<dbReference type="InParanoid" id="G4VR61"/>
<dbReference type="InterPro" id="IPR043596">
    <property type="entry name" value="CFAP53/TCHP"/>
</dbReference>
<dbReference type="RefSeq" id="XP_018654195.1">
    <property type="nucleotide sequence ID" value="XM_018788677.1"/>
</dbReference>
<name>G4VR61_SCHMA</name>
<keyword evidence="5" id="KW-1185">Reference proteome</keyword>
<feature type="coiled-coil region" evidence="4">
    <location>
        <begin position="414"/>
        <end position="455"/>
    </location>
</feature>
<keyword evidence="2" id="KW-0969">Cilium</keyword>
<dbReference type="GO" id="GO:0005929">
    <property type="term" value="C:cilium"/>
    <property type="evidence" value="ECO:0007669"/>
    <property type="project" value="UniProtKB-SubCell"/>
</dbReference>
<keyword evidence="3" id="KW-0966">Cell projection</keyword>
<feature type="coiled-coil region" evidence="4">
    <location>
        <begin position="191"/>
        <end position="246"/>
    </location>
</feature>
<dbReference type="KEGG" id="smm:Smp_174880"/>
<dbReference type="WBParaSite" id="Smp_174880.1">
    <property type="protein sequence ID" value="Smp_174880.1"/>
    <property type="gene ID" value="Smp_174880"/>
</dbReference>
<proteinExistence type="predicted"/>
<dbReference type="AlphaFoldDB" id="G4VR61"/>
<keyword evidence="4" id="KW-0175">Coiled coil</keyword>
<dbReference type="GeneID" id="8352771"/>
<evidence type="ECO:0000256" key="4">
    <source>
        <dbReference type="SAM" id="Coils"/>
    </source>
</evidence>
<comment type="subcellular location">
    <subcellularLocation>
        <location evidence="1">Cell projection</location>
        <location evidence="1">Cilium</location>
    </subcellularLocation>
</comment>
<evidence type="ECO:0000256" key="1">
    <source>
        <dbReference type="ARBA" id="ARBA00004138"/>
    </source>
</evidence>
<evidence type="ECO:0000256" key="2">
    <source>
        <dbReference type="ARBA" id="ARBA00023069"/>
    </source>
</evidence>
<reference evidence="5" key="1">
    <citation type="journal article" date="2012" name="PLoS Negl. Trop. Dis.">
        <title>A systematically improved high quality genome and transcriptome of the human blood fluke Schistosoma mansoni.</title>
        <authorList>
            <person name="Protasio A.V."/>
            <person name="Tsai I.J."/>
            <person name="Babbage A."/>
            <person name="Nichol S."/>
            <person name="Hunt M."/>
            <person name="Aslett M.A."/>
            <person name="De Silva N."/>
            <person name="Velarde G.S."/>
            <person name="Anderson T.J."/>
            <person name="Clark R.C."/>
            <person name="Davidson C."/>
            <person name="Dillon G.P."/>
            <person name="Holroyd N.E."/>
            <person name="LoVerde P.T."/>
            <person name="Lloyd C."/>
            <person name="McQuillan J."/>
            <person name="Oliveira G."/>
            <person name="Otto T.D."/>
            <person name="Parker-Manuel S.J."/>
            <person name="Quail M.A."/>
            <person name="Wilson R.A."/>
            <person name="Zerlotini A."/>
            <person name="Dunne D.W."/>
            <person name="Berriman M."/>
        </authorList>
    </citation>
    <scope>NUCLEOTIDE SEQUENCE [LARGE SCALE GENOMIC DNA]</scope>
    <source>
        <strain evidence="5">Puerto Rican</strain>
    </source>
</reference>
<evidence type="ECO:0000256" key="3">
    <source>
        <dbReference type="ARBA" id="ARBA00023273"/>
    </source>
</evidence>
<evidence type="ECO:0000313" key="5">
    <source>
        <dbReference type="Proteomes" id="UP000008854"/>
    </source>
</evidence>
<evidence type="ECO:0000313" key="6">
    <source>
        <dbReference type="WBParaSite" id="Smp_174880.1"/>
    </source>
</evidence>
<dbReference type="PANTHER" id="PTHR31183">
    <property type="entry name" value="TRICHOPLEIN KERATIN FILAMENT-BINDING PROTEIN FAMILY MEMBER"/>
    <property type="match status" value="1"/>
</dbReference>
<protein>
    <submittedName>
        <fullName evidence="6">Putative fog</fullName>
    </submittedName>
</protein>
<dbReference type="OrthoDB" id="75950at2759"/>
<organism evidence="5 6">
    <name type="scientific">Schistosoma mansoni</name>
    <name type="common">Blood fluke</name>
    <dbReference type="NCBI Taxonomy" id="6183"/>
    <lineage>
        <taxon>Eukaryota</taxon>
        <taxon>Metazoa</taxon>
        <taxon>Spiralia</taxon>
        <taxon>Lophotrochozoa</taxon>
        <taxon>Platyhelminthes</taxon>
        <taxon>Trematoda</taxon>
        <taxon>Digenea</taxon>
        <taxon>Strigeidida</taxon>
        <taxon>Schistosomatoidea</taxon>
        <taxon>Schistosomatidae</taxon>
        <taxon>Schistosoma</taxon>
    </lineage>
</organism>